<keyword evidence="5" id="KW-1185">Reference proteome</keyword>
<feature type="compositionally biased region" description="Polar residues" evidence="2">
    <location>
        <begin position="86"/>
        <end position="101"/>
    </location>
</feature>
<feature type="region of interest" description="Disordered" evidence="2">
    <location>
        <begin position="49"/>
        <end position="114"/>
    </location>
</feature>
<feature type="coiled-coil region" evidence="1">
    <location>
        <begin position="165"/>
        <end position="194"/>
    </location>
</feature>
<comment type="caution">
    <text evidence="4">The sequence shown here is derived from an EMBL/GenBank/DDBJ whole genome shotgun (WGS) entry which is preliminary data.</text>
</comment>
<dbReference type="InterPro" id="IPR007005">
    <property type="entry name" value="XAP5"/>
</dbReference>
<dbReference type="InterPro" id="IPR048337">
    <property type="entry name" value="FAM50A/XAP5_C"/>
</dbReference>
<evidence type="ECO:0000313" key="4">
    <source>
        <dbReference type="EMBL" id="KAK6587859.1"/>
    </source>
</evidence>
<feature type="compositionally biased region" description="Basic and acidic residues" evidence="2">
    <location>
        <begin position="62"/>
        <end position="81"/>
    </location>
</feature>
<dbReference type="PANTHER" id="PTHR12722">
    <property type="entry name" value="XAP-5 PROTEIN-RELATED"/>
    <property type="match status" value="1"/>
</dbReference>
<dbReference type="GO" id="GO:0006325">
    <property type="term" value="P:chromatin organization"/>
    <property type="evidence" value="ECO:0007669"/>
    <property type="project" value="TreeGrafter"/>
</dbReference>
<evidence type="ECO:0000259" key="3">
    <source>
        <dbReference type="Pfam" id="PF04921"/>
    </source>
</evidence>
<dbReference type="Proteomes" id="UP001311799">
    <property type="component" value="Unassembled WGS sequence"/>
</dbReference>
<evidence type="ECO:0000256" key="2">
    <source>
        <dbReference type="SAM" id="MobiDB-lite"/>
    </source>
</evidence>
<name>A0AAV9XUB7_9CRYT</name>
<evidence type="ECO:0000313" key="5">
    <source>
        <dbReference type="Proteomes" id="UP001311799"/>
    </source>
</evidence>
<dbReference type="GO" id="GO:0005634">
    <property type="term" value="C:nucleus"/>
    <property type="evidence" value="ECO:0007669"/>
    <property type="project" value="InterPro"/>
</dbReference>
<reference evidence="4 5" key="1">
    <citation type="submission" date="2023-10" db="EMBL/GenBank/DDBJ databases">
        <title>Comparative genomics analysis reveals potential genetic determinants of host preference in Cryptosporidium xiaoi.</title>
        <authorList>
            <person name="Xiao L."/>
            <person name="Li J."/>
        </authorList>
    </citation>
    <scope>NUCLEOTIDE SEQUENCE [LARGE SCALE GENOMIC DNA]</scope>
    <source>
        <strain evidence="4 5">52996</strain>
    </source>
</reference>
<evidence type="ECO:0000256" key="1">
    <source>
        <dbReference type="SAM" id="Coils"/>
    </source>
</evidence>
<dbReference type="Pfam" id="PF04921">
    <property type="entry name" value="XAP5"/>
    <property type="match status" value="1"/>
</dbReference>
<feature type="domain" description="FAM50A/XAP5 C-terminal" evidence="3">
    <location>
        <begin position="193"/>
        <end position="274"/>
    </location>
</feature>
<proteinExistence type="predicted"/>
<gene>
    <name evidence="4" type="ORF">RS030_81413</name>
</gene>
<sequence length="294" mass="34244">MESFSRNSNSFKTLDEMFYSSKSSSSVENKEDKFHNFGLLSVDTYKKNNESNYSVGKSIKNKRSDECSDNKKDKNSSESSKRSKITKNTNLLSFDFEQQTETDTKNETAEQKNKKNDYITEKEYINESKIEINTQKVDKKRNISLTFNSIGKDKTVDTSFLPDKKREIEEQIMIEKLKKEEIEQEERLKNQIIEVVFSYWDGRGHRRSIKIQRDATVGEFLEKCRIKLKSEFKEFSRISSGSLMYIKEDVILPHSITFHELIKTKARGKTGIVTTLIHLISSATKRSTVSFQRI</sequence>
<organism evidence="4 5">
    <name type="scientific">Cryptosporidium xiaoi</name>
    <dbReference type="NCBI Taxonomy" id="659607"/>
    <lineage>
        <taxon>Eukaryota</taxon>
        <taxon>Sar</taxon>
        <taxon>Alveolata</taxon>
        <taxon>Apicomplexa</taxon>
        <taxon>Conoidasida</taxon>
        <taxon>Coccidia</taxon>
        <taxon>Eucoccidiorida</taxon>
        <taxon>Eimeriorina</taxon>
        <taxon>Cryptosporidiidae</taxon>
        <taxon>Cryptosporidium</taxon>
    </lineage>
</organism>
<dbReference type="PANTHER" id="PTHR12722:SF0">
    <property type="entry name" value="PROTEIN FAM50A"/>
    <property type="match status" value="1"/>
</dbReference>
<accession>A0AAV9XUB7</accession>
<dbReference type="EMBL" id="JAWDEY010000036">
    <property type="protein sequence ID" value="KAK6587859.1"/>
    <property type="molecule type" value="Genomic_DNA"/>
</dbReference>
<keyword evidence="1" id="KW-0175">Coiled coil</keyword>
<feature type="compositionally biased region" description="Basic and acidic residues" evidence="2">
    <location>
        <begin position="102"/>
        <end position="114"/>
    </location>
</feature>
<dbReference type="AlphaFoldDB" id="A0AAV9XUB7"/>
<protein>
    <recommendedName>
        <fullName evidence="3">FAM50A/XAP5 C-terminal domain-containing protein</fullName>
    </recommendedName>
</protein>